<feature type="domain" description="CBS" evidence="12">
    <location>
        <begin position="14"/>
        <end position="70"/>
    </location>
</feature>
<dbReference type="eggNOG" id="arCOG00606">
    <property type="taxonomic scope" value="Archaea"/>
</dbReference>
<dbReference type="InterPro" id="IPR003445">
    <property type="entry name" value="Cat_transpt"/>
</dbReference>
<evidence type="ECO:0000256" key="10">
    <source>
        <dbReference type="SAM" id="MobiDB-lite"/>
    </source>
</evidence>
<dbReference type="Pfam" id="PF00571">
    <property type="entry name" value="CBS"/>
    <property type="match status" value="2"/>
</dbReference>
<feature type="transmembrane region" description="Helical" evidence="11">
    <location>
        <begin position="385"/>
        <end position="406"/>
    </location>
</feature>
<evidence type="ECO:0000313" key="13">
    <source>
        <dbReference type="EMBL" id="AIF82312.1"/>
    </source>
</evidence>
<evidence type="ECO:0000256" key="11">
    <source>
        <dbReference type="SAM" id="Phobius"/>
    </source>
</evidence>
<accession>A0A075MNC9</accession>
<feature type="transmembrane region" description="Helical" evidence="11">
    <location>
        <begin position="327"/>
        <end position="349"/>
    </location>
</feature>
<evidence type="ECO:0000256" key="9">
    <source>
        <dbReference type="PROSITE-ProRule" id="PRU00703"/>
    </source>
</evidence>
<dbReference type="GO" id="GO:0030001">
    <property type="term" value="P:metal ion transport"/>
    <property type="evidence" value="ECO:0007669"/>
    <property type="project" value="UniProtKB-ARBA"/>
</dbReference>
<feature type="transmembrane region" description="Helical" evidence="11">
    <location>
        <begin position="217"/>
        <end position="237"/>
    </location>
</feature>
<feature type="transmembrane region" description="Helical" evidence="11">
    <location>
        <begin position="153"/>
        <end position="178"/>
    </location>
</feature>
<organism evidence="13 14">
    <name type="scientific">Candidatus Nitrososphaera evergladensis SR1</name>
    <dbReference type="NCBI Taxonomy" id="1459636"/>
    <lineage>
        <taxon>Archaea</taxon>
        <taxon>Nitrososphaerota</taxon>
        <taxon>Nitrososphaeria</taxon>
        <taxon>Nitrososphaerales</taxon>
        <taxon>Nitrososphaeraceae</taxon>
        <taxon>Nitrososphaera</taxon>
    </lineage>
</organism>
<dbReference type="GO" id="GO:0008324">
    <property type="term" value="F:monoatomic cation transmembrane transporter activity"/>
    <property type="evidence" value="ECO:0007669"/>
    <property type="project" value="InterPro"/>
</dbReference>
<dbReference type="eggNOG" id="arCOG04145">
    <property type="taxonomic scope" value="Archaea"/>
</dbReference>
<comment type="similarity">
    <text evidence="2">Belongs to the TrkH potassium transport family.</text>
</comment>
<name>A0A075MNC9_9ARCH</name>
<feature type="transmembrane region" description="Helical" evidence="11">
    <location>
        <begin position="287"/>
        <end position="306"/>
    </location>
</feature>
<dbReference type="GO" id="GO:0005886">
    <property type="term" value="C:plasma membrane"/>
    <property type="evidence" value="ECO:0007669"/>
    <property type="project" value="UniProtKB-SubCell"/>
</dbReference>
<dbReference type="Proteomes" id="UP000028194">
    <property type="component" value="Chromosome"/>
</dbReference>
<feature type="compositionally biased region" description="Low complexity" evidence="10">
    <location>
        <begin position="546"/>
        <end position="571"/>
    </location>
</feature>
<evidence type="ECO:0000256" key="3">
    <source>
        <dbReference type="ARBA" id="ARBA00022448"/>
    </source>
</evidence>
<dbReference type="PANTHER" id="PTHR32024">
    <property type="entry name" value="TRK SYSTEM POTASSIUM UPTAKE PROTEIN TRKG-RELATED"/>
    <property type="match status" value="1"/>
</dbReference>
<dbReference type="RefSeq" id="WP_148699323.1">
    <property type="nucleotide sequence ID" value="NZ_CP007174.1"/>
</dbReference>
<keyword evidence="7" id="KW-0406">Ion transport</keyword>
<reference evidence="13 14" key="1">
    <citation type="journal article" date="2014" name="PLoS ONE">
        <title>Genome Sequence of Candidatus Nitrososphaera evergladensis from Group I.1b Enriched from Everglades Soil Reveals Novel Genomic Features of the Ammonia-Oxidizing Archaea.</title>
        <authorList>
            <person name="Zhalnina K.V."/>
            <person name="Dias R."/>
            <person name="Leonard M.T."/>
            <person name="Dorr de Quadros P."/>
            <person name="Camargo F.A."/>
            <person name="Drew J.C."/>
            <person name="Farmerie W.G."/>
            <person name="Daroub S.H."/>
            <person name="Triplett E.W."/>
        </authorList>
    </citation>
    <scope>NUCLEOTIDE SEQUENCE [LARGE SCALE GENOMIC DNA]</scope>
    <source>
        <strain evidence="13 14">SR1</strain>
    </source>
</reference>
<dbReference type="InterPro" id="IPR046342">
    <property type="entry name" value="CBS_dom_sf"/>
</dbReference>
<dbReference type="STRING" id="1459636.NTE_00230"/>
<dbReference type="HOGENOM" id="CLU_451740_0_0_2"/>
<feature type="domain" description="CBS" evidence="12">
    <location>
        <begin position="79"/>
        <end position="136"/>
    </location>
</feature>
<evidence type="ECO:0000256" key="7">
    <source>
        <dbReference type="ARBA" id="ARBA00023065"/>
    </source>
</evidence>
<keyword evidence="3" id="KW-0813">Transport</keyword>
<dbReference type="PROSITE" id="PS51371">
    <property type="entry name" value="CBS"/>
    <property type="match status" value="2"/>
</dbReference>
<gene>
    <name evidence="13" type="ORF">NTE_00230</name>
</gene>
<feature type="region of interest" description="Disordered" evidence="10">
    <location>
        <begin position="544"/>
        <end position="572"/>
    </location>
</feature>
<evidence type="ECO:0000256" key="8">
    <source>
        <dbReference type="ARBA" id="ARBA00023136"/>
    </source>
</evidence>
<keyword evidence="14" id="KW-1185">Reference proteome</keyword>
<feature type="transmembrane region" description="Helical" evidence="11">
    <location>
        <begin position="508"/>
        <end position="534"/>
    </location>
</feature>
<evidence type="ECO:0000256" key="2">
    <source>
        <dbReference type="ARBA" id="ARBA00009137"/>
    </source>
</evidence>
<dbReference type="GeneID" id="41596149"/>
<feature type="transmembrane region" description="Helical" evidence="11">
    <location>
        <begin position="619"/>
        <end position="641"/>
    </location>
</feature>
<keyword evidence="8 11" id="KW-0472">Membrane</keyword>
<dbReference type="PANTHER" id="PTHR32024:SF2">
    <property type="entry name" value="TRK SYSTEM POTASSIUM UPTAKE PROTEIN TRKG-RELATED"/>
    <property type="match status" value="1"/>
</dbReference>
<keyword evidence="5 11" id="KW-0812">Transmembrane</keyword>
<sequence length="706" mass="76445">MQNDVLERPITSYMNRLYVVLDENTNVASAVRQMNSQNAETIIVSKNGRPAGIVTDSDILDQVVMKGEDSDQVFLKAIMSKPLVTISPRGTIRQALQLMRINQVKRLPVVADGSEVLGIVTQVALANAVRTSVLEKTFSHYRSGMFTEKYKPILGNLGILLQFSGVLLVVPAFIGAALGESTSATGILFAVIGLSFAGFFLTHIGEKGPMNLKQASIFIVSGFLLLSLFGSIPYIYLDPFRPSDEMSLSSLFVNSFFESASGFTTTGLSIISNPQDLPKSLDFYHSYTQWVGGLSFMYLVMIIFFPERKLNAMKSVLGGGMLRVKELLITIVVIFTAYTIILVLAMVFVGQTDVLNATALVFSSITGGGFLPDTDLISPLHPERMTFVAVGMILSALPFAFHYYIFAAKSGLRERRTISLEVAVFFLVMAASIPIFYVLAGGLDNTIDPAGVATATAEGSDSSNRRSSSGDVVVDIYSAAFHVLSSATTTGFQYLNIQSLSPVAKMSLILLMLVGGTAFSTAGGIKIGRFVILYQELAKKAKEKTTTTASSPSPPIATGSTSTSTSISSTANPYRSSEFFEGLQEHNQKKQIDAEEEKIDRQKATHFVKRVKVTTSKKIVREILLVISLYISISVATGYIISVVTGSSLEDALFESVSAISTAGLTAGITSVDLDPFSKLILAANMIVGRFEIIAILYIFFSYFRK</sequence>
<keyword evidence="9" id="KW-0129">CBS domain</keyword>
<protein>
    <submittedName>
        <fullName evidence="13">Trk-type K+ transport system, membrane component</fullName>
    </submittedName>
</protein>
<proteinExistence type="inferred from homology"/>
<evidence type="ECO:0000256" key="4">
    <source>
        <dbReference type="ARBA" id="ARBA00022475"/>
    </source>
</evidence>
<evidence type="ECO:0000256" key="6">
    <source>
        <dbReference type="ARBA" id="ARBA00022989"/>
    </source>
</evidence>
<dbReference type="KEGG" id="nev:NTE_00230"/>
<dbReference type="Pfam" id="PF02386">
    <property type="entry name" value="TrkH"/>
    <property type="match status" value="1"/>
</dbReference>
<dbReference type="InterPro" id="IPR000644">
    <property type="entry name" value="CBS_dom"/>
</dbReference>
<dbReference type="AlphaFoldDB" id="A0A075MNC9"/>
<evidence type="ECO:0000256" key="5">
    <source>
        <dbReference type="ARBA" id="ARBA00022692"/>
    </source>
</evidence>
<feature type="transmembrane region" description="Helical" evidence="11">
    <location>
        <begin position="418"/>
        <end position="440"/>
    </location>
</feature>
<evidence type="ECO:0000256" key="1">
    <source>
        <dbReference type="ARBA" id="ARBA00004651"/>
    </source>
</evidence>
<keyword evidence="6 11" id="KW-1133">Transmembrane helix</keyword>
<dbReference type="SUPFAM" id="SSF54631">
    <property type="entry name" value="CBS-domain pair"/>
    <property type="match status" value="1"/>
</dbReference>
<feature type="transmembrane region" description="Helical" evidence="11">
    <location>
        <begin position="184"/>
        <end position="205"/>
    </location>
</feature>
<comment type="subcellular location">
    <subcellularLocation>
        <location evidence="1">Cell membrane</location>
        <topology evidence="1">Multi-pass membrane protein</topology>
    </subcellularLocation>
</comment>
<keyword evidence="4" id="KW-1003">Cell membrane</keyword>
<dbReference type="EMBL" id="CP007174">
    <property type="protein sequence ID" value="AIF82312.1"/>
    <property type="molecule type" value="Genomic_DNA"/>
</dbReference>
<evidence type="ECO:0000259" key="12">
    <source>
        <dbReference type="PROSITE" id="PS51371"/>
    </source>
</evidence>
<evidence type="ECO:0000313" key="14">
    <source>
        <dbReference type="Proteomes" id="UP000028194"/>
    </source>
</evidence>
<dbReference type="Gene3D" id="3.10.580.10">
    <property type="entry name" value="CBS-domain"/>
    <property type="match status" value="1"/>
</dbReference>
<dbReference type="SMART" id="SM00116">
    <property type="entry name" value="CBS"/>
    <property type="match status" value="2"/>
</dbReference>
<feature type="transmembrane region" description="Helical" evidence="11">
    <location>
        <begin position="680"/>
        <end position="701"/>
    </location>
</feature>